<evidence type="ECO:0000313" key="2">
    <source>
        <dbReference type="Proteomes" id="UP001369086"/>
    </source>
</evidence>
<evidence type="ECO:0000313" key="1">
    <source>
        <dbReference type="EMBL" id="KAK6473030.1"/>
    </source>
</evidence>
<dbReference type="Proteomes" id="UP001369086">
    <property type="component" value="Unassembled WGS sequence"/>
</dbReference>
<comment type="caution">
    <text evidence="1">The sequence shown here is derived from an EMBL/GenBank/DDBJ whole genome shotgun (WGS) entry which is preliminary data.</text>
</comment>
<gene>
    <name evidence="1" type="ORF">HHUSO_G27684</name>
</gene>
<reference evidence="1 2" key="1">
    <citation type="submission" date="2021-05" db="EMBL/GenBank/DDBJ databases">
        <authorList>
            <person name="Zahm M."/>
            <person name="Klopp C."/>
            <person name="Cabau C."/>
            <person name="Kuhl H."/>
            <person name="Suciu R."/>
            <person name="Ciorpac M."/>
            <person name="Holostenco D."/>
            <person name="Gessner J."/>
            <person name="Wuertz S."/>
            <person name="Hohne C."/>
            <person name="Stock M."/>
            <person name="Gislard M."/>
            <person name="Lluch J."/>
            <person name="Milhes M."/>
            <person name="Lampietro C."/>
            <person name="Lopez Roques C."/>
            <person name="Donnadieu C."/>
            <person name="Du K."/>
            <person name="Schartl M."/>
            <person name="Guiguen Y."/>
        </authorList>
    </citation>
    <scope>NUCLEOTIDE SEQUENCE [LARGE SCALE GENOMIC DNA]</scope>
    <source>
        <strain evidence="1">Hh-F2</strain>
        <tissue evidence="1">Blood</tissue>
    </source>
</reference>
<sequence>MLVIHSRRARYSQPQGSLFTAARLVIHSRRVRYSQQQGSLFTAAGLVIHSCPRRGFTTLSRGGEATPDFH</sequence>
<name>A0ABR0YKG4_HUSHU</name>
<keyword evidence="2" id="KW-1185">Reference proteome</keyword>
<proteinExistence type="predicted"/>
<organism evidence="1 2">
    <name type="scientific">Huso huso</name>
    <name type="common">Beluga</name>
    <name type="synonym">Acipenser huso</name>
    <dbReference type="NCBI Taxonomy" id="61971"/>
    <lineage>
        <taxon>Eukaryota</taxon>
        <taxon>Metazoa</taxon>
        <taxon>Chordata</taxon>
        <taxon>Craniata</taxon>
        <taxon>Vertebrata</taxon>
        <taxon>Euteleostomi</taxon>
        <taxon>Actinopterygii</taxon>
        <taxon>Chondrostei</taxon>
        <taxon>Acipenseriformes</taxon>
        <taxon>Acipenseridae</taxon>
        <taxon>Huso</taxon>
    </lineage>
</organism>
<accession>A0ABR0YKG4</accession>
<protein>
    <submittedName>
        <fullName evidence="1">Uncharacterized protein</fullName>
    </submittedName>
</protein>
<dbReference type="EMBL" id="JAHFZB010000028">
    <property type="protein sequence ID" value="KAK6473030.1"/>
    <property type="molecule type" value="Genomic_DNA"/>
</dbReference>